<evidence type="ECO:0000313" key="2">
    <source>
        <dbReference type="EMBL" id="KAF0981697.1"/>
    </source>
</evidence>
<comment type="caution">
    <text evidence="2">The sequence shown here is derived from an EMBL/GenBank/DDBJ whole genome shotgun (WGS) entry which is preliminary data.</text>
</comment>
<keyword evidence="3" id="KW-1185">Reference proteome</keyword>
<dbReference type="VEuPathDB" id="AmoebaDB:NfTy_039820"/>
<evidence type="ECO:0000256" key="1">
    <source>
        <dbReference type="SAM" id="MobiDB-lite"/>
    </source>
</evidence>
<dbReference type="EMBL" id="VFQX01000013">
    <property type="protein sequence ID" value="KAF0981697.1"/>
    <property type="molecule type" value="Genomic_DNA"/>
</dbReference>
<name>A0A6A5BWQ9_NAEFO</name>
<reference evidence="2 3" key="1">
    <citation type="journal article" date="2019" name="Sci. Rep.">
        <title>Nanopore sequencing improves the draft genome of the human pathogenic amoeba Naegleria fowleri.</title>
        <authorList>
            <person name="Liechti N."/>
            <person name="Schurch N."/>
            <person name="Bruggmann R."/>
            <person name="Wittwer M."/>
        </authorList>
    </citation>
    <scope>NUCLEOTIDE SEQUENCE [LARGE SCALE GENOMIC DNA]</scope>
    <source>
        <strain evidence="2 3">ATCC 30894</strain>
    </source>
</reference>
<dbReference type="VEuPathDB" id="AmoebaDB:FDP41_012354"/>
<accession>A0A6A5BWQ9</accession>
<evidence type="ECO:0000313" key="3">
    <source>
        <dbReference type="Proteomes" id="UP000444721"/>
    </source>
</evidence>
<dbReference type="OrthoDB" id="10344707at2759"/>
<sequence>MLSSSSKILCKRTFISCGLKSSTCLMTSSSSSSSKLVRQTMFSNSNISIYHNNAINNTQIRERQKLLFIEHPNHPDRVFLIPTINNGNPLSMNLLMTDIQESLADHEVFSGHQEKKVVDQENLNYPKDHHKRIVDIISQKSFKEESKDPLDALFKGNEALSSLCPVTKNKQLLHHEKIIPRKIKSISEQPEKTSKQQQNNKASLKSSSPSAASNASNTTNPNAPNTDSGDENK</sequence>
<dbReference type="RefSeq" id="XP_044566410.1">
    <property type="nucleotide sequence ID" value="XM_044702865.1"/>
</dbReference>
<feature type="compositionally biased region" description="Low complexity" evidence="1">
    <location>
        <begin position="199"/>
        <end position="226"/>
    </location>
</feature>
<feature type="region of interest" description="Disordered" evidence="1">
    <location>
        <begin position="181"/>
        <end position="233"/>
    </location>
</feature>
<protein>
    <submittedName>
        <fullName evidence="2">Uncharacterized protein</fullName>
    </submittedName>
</protein>
<dbReference type="GeneID" id="68119569"/>
<gene>
    <name evidence="2" type="ORF">FDP41_012354</name>
</gene>
<organism evidence="2 3">
    <name type="scientific">Naegleria fowleri</name>
    <name type="common">Brain eating amoeba</name>
    <dbReference type="NCBI Taxonomy" id="5763"/>
    <lineage>
        <taxon>Eukaryota</taxon>
        <taxon>Discoba</taxon>
        <taxon>Heterolobosea</taxon>
        <taxon>Tetramitia</taxon>
        <taxon>Eutetramitia</taxon>
        <taxon>Vahlkampfiidae</taxon>
        <taxon>Naegleria</taxon>
    </lineage>
</organism>
<dbReference type="VEuPathDB" id="AmoebaDB:NF0122300"/>
<dbReference type="OMA" id="CKRTFIS"/>
<dbReference type="AlphaFoldDB" id="A0A6A5BWQ9"/>
<proteinExistence type="predicted"/>
<dbReference type="Proteomes" id="UP000444721">
    <property type="component" value="Unassembled WGS sequence"/>
</dbReference>